<evidence type="ECO:0000259" key="4">
    <source>
        <dbReference type="PROSITE" id="PS01124"/>
    </source>
</evidence>
<dbReference type="PANTHER" id="PTHR43280">
    <property type="entry name" value="ARAC-FAMILY TRANSCRIPTIONAL REGULATOR"/>
    <property type="match status" value="1"/>
</dbReference>
<dbReference type="AlphaFoldDB" id="A0A329MM92"/>
<dbReference type="InterPro" id="IPR014710">
    <property type="entry name" value="RmlC-like_jellyroll"/>
</dbReference>
<sequence length="294" mass="34148">MVERTLRGTDFFRDGRRIFVNRIEESFQSWYHAHDFIEITYVSEGKGYHHIGEQVVPVSKGELFVLPIGVPHVFRPYSASPGQKLVVYNCLFPEAAIEQLGEHIEDIDLRSLLRPKQEPYETVNSVIDRELALEPLFQSMFNEYTARRPGSSAVLFALLLQLLVQLSRKAIRPPESADFEESDPIGQAVEYVSRHAEEELTVRSMAERCRMSERHFFRLFKQRTGQPFHEYVQHARIRTSCELLQCTRHKISAVAETVGYRDTQSFCRVFKRIVGITPGAYRKQRKQVLQTNRT</sequence>
<dbReference type="SMART" id="SM00342">
    <property type="entry name" value="HTH_ARAC"/>
    <property type="match status" value="1"/>
</dbReference>
<keyword evidence="2" id="KW-0238">DNA-binding</keyword>
<dbReference type="EMBL" id="QMFB01000006">
    <property type="protein sequence ID" value="RAV20965.1"/>
    <property type="molecule type" value="Genomic_DNA"/>
</dbReference>
<accession>A0A329MM92</accession>
<organism evidence="5 6">
    <name type="scientific">Paenibacillus contaminans</name>
    <dbReference type="NCBI Taxonomy" id="450362"/>
    <lineage>
        <taxon>Bacteria</taxon>
        <taxon>Bacillati</taxon>
        <taxon>Bacillota</taxon>
        <taxon>Bacilli</taxon>
        <taxon>Bacillales</taxon>
        <taxon>Paenibacillaceae</taxon>
        <taxon>Paenibacillus</taxon>
    </lineage>
</organism>
<proteinExistence type="predicted"/>
<gene>
    <name evidence="5" type="ORF">DQG23_12815</name>
</gene>
<dbReference type="Pfam" id="PF12833">
    <property type="entry name" value="HTH_18"/>
    <property type="match status" value="1"/>
</dbReference>
<dbReference type="Pfam" id="PF02311">
    <property type="entry name" value="AraC_binding"/>
    <property type="match status" value="1"/>
</dbReference>
<dbReference type="InterPro" id="IPR020449">
    <property type="entry name" value="Tscrpt_reg_AraC-type_HTH"/>
</dbReference>
<keyword evidence="1" id="KW-0805">Transcription regulation</keyword>
<keyword evidence="3" id="KW-0804">Transcription</keyword>
<evidence type="ECO:0000313" key="5">
    <source>
        <dbReference type="EMBL" id="RAV20965.1"/>
    </source>
</evidence>
<dbReference type="InterPro" id="IPR018062">
    <property type="entry name" value="HTH_AraC-typ_CS"/>
</dbReference>
<feature type="domain" description="HTH araC/xylS-type" evidence="4">
    <location>
        <begin position="186"/>
        <end position="284"/>
    </location>
</feature>
<comment type="caution">
    <text evidence="5">The sequence shown here is derived from an EMBL/GenBank/DDBJ whole genome shotgun (WGS) entry which is preliminary data.</text>
</comment>
<dbReference type="PRINTS" id="PR00032">
    <property type="entry name" value="HTHARAC"/>
</dbReference>
<evidence type="ECO:0000256" key="1">
    <source>
        <dbReference type="ARBA" id="ARBA00023015"/>
    </source>
</evidence>
<reference evidence="5 6" key="1">
    <citation type="journal article" date="2009" name="Int. J. Syst. Evol. Microbiol.">
        <title>Paenibacillus contaminans sp. nov., isolated from a contaminated laboratory plate.</title>
        <authorList>
            <person name="Chou J.H."/>
            <person name="Lee J.H."/>
            <person name="Lin M.C."/>
            <person name="Chang P.S."/>
            <person name="Arun A.B."/>
            <person name="Young C.C."/>
            <person name="Chen W.M."/>
        </authorList>
    </citation>
    <scope>NUCLEOTIDE SEQUENCE [LARGE SCALE GENOMIC DNA]</scope>
    <source>
        <strain evidence="5 6">CKOBP-6</strain>
    </source>
</reference>
<dbReference type="Gene3D" id="1.10.10.60">
    <property type="entry name" value="Homeodomain-like"/>
    <property type="match status" value="2"/>
</dbReference>
<dbReference type="PROSITE" id="PS00041">
    <property type="entry name" value="HTH_ARAC_FAMILY_1"/>
    <property type="match status" value="1"/>
</dbReference>
<dbReference type="InterPro" id="IPR037923">
    <property type="entry name" value="HTH-like"/>
</dbReference>
<name>A0A329MM92_9BACL</name>
<dbReference type="InterPro" id="IPR003313">
    <property type="entry name" value="AraC-bd"/>
</dbReference>
<dbReference type="GO" id="GO:0043565">
    <property type="term" value="F:sequence-specific DNA binding"/>
    <property type="evidence" value="ECO:0007669"/>
    <property type="project" value="InterPro"/>
</dbReference>
<dbReference type="SUPFAM" id="SSF51215">
    <property type="entry name" value="Regulatory protein AraC"/>
    <property type="match status" value="1"/>
</dbReference>
<dbReference type="Proteomes" id="UP000250369">
    <property type="component" value="Unassembled WGS sequence"/>
</dbReference>
<dbReference type="PROSITE" id="PS01124">
    <property type="entry name" value="HTH_ARAC_FAMILY_2"/>
    <property type="match status" value="1"/>
</dbReference>
<dbReference type="InterPro" id="IPR009057">
    <property type="entry name" value="Homeodomain-like_sf"/>
</dbReference>
<evidence type="ECO:0000256" key="2">
    <source>
        <dbReference type="ARBA" id="ARBA00023125"/>
    </source>
</evidence>
<dbReference type="PANTHER" id="PTHR43280:SF28">
    <property type="entry name" value="HTH-TYPE TRANSCRIPTIONAL ACTIVATOR RHAS"/>
    <property type="match status" value="1"/>
</dbReference>
<dbReference type="InterPro" id="IPR018060">
    <property type="entry name" value="HTH_AraC"/>
</dbReference>
<dbReference type="SUPFAM" id="SSF46689">
    <property type="entry name" value="Homeodomain-like"/>
    <property type="match status" value="2"/>
</dbReference>
<keyword evidence="6" id="KW-1185">Reference proteome</keyword>
<dbReference type="Gene3D" id="2.60.120.10">
    <property type="entry name" value="Jelly Rolls"/>
    <property type="match status" value="1"/>
</dbReference>
<evidence type="ECO:0000256" key="3">
    <source>
        <dbReference type="ARBA" id="ARBA00023163"/>
    </source>
</evidence>
<protein>
    <submittedName>
        <fullName evidence="5">AraC family transcriptional regulator</fullName>
    </submittedName>
</protein>
<evidence type="ECO:0000313" key="6">
    <source>
        <dbReference type="Proteomes" id="UP000250369"/>
    </source>
</evidence>
<dbReference type="GO" id="GO:0003700">
    <property type="term" value="F:DNA-binding transcription factor activity"/>
    <property type="evidence" value="ECO:0007669"/>
    <property type="project" value="InterPro"/>
</dbReference>